<feature type="domain" description="Palmitoyltransferase DHHC" evidence="13">
    <location>
        <begin position="464"/>
        <end position="591"/>
    </location>
</feature>
<keyword evidence="8 11" id="KW-0012">Acyltransferase</keyword>
<gene>
    <name evidence="14" type="ORF">W97_06855</name>
</gene>
<dbReference type="PROSITE" id="PS50216">
    <property type="entry name" value="DHHC"/>
    <property type="match status" value="1"/>
</dbReference>
<evidence type="ECO:0000256" key="9">
    <source>
        <dbReference type="ARBA" id="ARBA00023463"/>
    </source>
</evidence>
<sequence length="695" mass="74989">MTTQALPESWQEPQGQLDVVSEHPAPSIISSRMTDIASEDGDATSMAQTRPAASTRRSSGRVPGVTGPVGEPALPPSRPSSIGTAQSSNRRSLTSQTPSQRRRAGLGVGVGPPSVAGSSGAGSARAPSVASRTHVPSLTSHAFFRPMSSQRLQAQRGQRPSSLTTQRSLQASVDGQSDHGSIMNRQSNGSAIPLKEALAAGPDVDGPPPLSRGTDVTDRDWATANTSPTGAGTVRSGGESTAPLHNGVNELQRLDLSTTYKGVPGALPNPGQKSPRSFRSSFILPSRGSRTSVQVQMRGTGHEKLASTDSSPRIHAQGPSDSEAARLETKEAVKRELGKNYEYFTGNTVFCWGGRLQNTRDRPVNIVTGLLVVIPTALFLGFSGPWLWLNVSPAIPVLFAYLFLICISSFLHASVTDPGILPRNLHPFPPTPPTTDPLALGPPTTSWTTVLSPSSTTAAMEVPTKYCKSCNIWRPPRAHHCRICDSCIETQDHHCVWLNNCVGRRNYRYFFVFVSSGTMLGAFLLGASLAHLLVWRAGAPGRSFGDAIQAWRVPFAMLIYGALVTPYPASLWGYHIFLICRGETTREYLNSHKFIKRDRHRPFTQGSWWRNMIAVLVRPRGPTYLRFRQRYEEGDQRFGERRGRRTAPLAEAQKGGGNGVEMQDVGKGGQGLGFQGPVGRGPINSTPRVDGVGAR</sequence>
<feature type="transmembrane region" description="Helical" evidence="11">
    <location>
        <begin position="555"/>
        <end position="580"/>
    </location>
</feature>
<dbReference type="Pfam" id="PF01529">
    <property type="entry name" value="DHHC"/>
    <property type="match status" value="1"/>
</dbReference>
<accession>R7Z0M7</accession>
<evidence type="ECO:0000313" key="15">
    <source>
        <dbReference type="Proteomes" id="UP000016924"/>
    </source>
</evidence>
<dbReference type="GO" id="GO:0005783">
    <property type="term" value="C:endoplasmic reticulum"/>
    <property type="evidence" value="ECO:0007669"/>
    <property type="project" value="TreeGrafter"/>
</dbReference>
<comment type="similarity">
    <text evidence="9">Belongs to the DHHC palmitoyltransferase family. ERF2/ZDHHC9 subfamily.</text>
</comment>
<feature type="compositionally biased region" description="Polar residues" evidence="12">
    <location>
        <begin position="79"/>
        <end position="99"/>
    </location>
</feature>
<evidence type="ECO:0000256" key="2">
    <source>
        <dbReference type="ARBA" id="ARBA00022679"/>
    </source>
</evidence>
<keyword evidence="7" id="KW-0449">Lipoprotein</keyword>
<dbReference type="OMA" id="VPVKYCK"/>
<keyword evidence="4 11" id="KW-1133">Transmembrane helix</keyword>
<evidence type="ECO:0000256" key="11">
    <source>
        <dbReference type="RuleBase" id="RU079119"/>
    </source>
</evidence>
<feature type="region of interest" description="Disordered" evidence="12">
    <location>
        <begin position="199"/>
        <end position="245"/>
    </location>
</feature>
<comment type="catalytic activity">
    <reaction evidence="10 11">
        <text>L-cysteinyl-[protein] + hexadecanoyl-CoA = S-hexadecanoyl-L-cysteinyl-[protein] + CoA</text>
        <dbReference type="Rhea" id="RHEA:36683"/>
        <dbReference type="Rhea" id="RHEA-COMP:10131"/>
        <dbReference type="Rhea" id="RHEA-COMP:11032"/>
        <dbReference type="ChEBI" id="CHEBI:29950"/>
        <dbReference type="ChEBI" id="CHEBI:57287"/>
        <dbReference type="ChEBI" id="CHEBI:57379"/>
        <dbReference type="ChEBI" id="CHEBI:74151"/>
        <dbReference type="EC" id="2.3.1.225"/>
    </reaction>
</comment>
<keyword evidence="3 11" id="KW-0812">Transmembrane</keyword>
<evidence type="ECO:0000256" key="1">
    <source>
        <dbReference type="ARBA" id="ARBA00004127"/>
    </source>
</evidence>
<evidence type="ECO:0000256" key="4">
    <source>
        <dbReference type="ARBA" id="ARBA00022989"/>
    </source>
</evidence>
<dbReference type="InterPro" id="IPR039859">
    <property type="entry name" value="PFA4/ZDH16/20/ERF2-like"/>
</dbReference>
<feature type="compositionally biased region" description="Polar residues" evidence="12">
    <location>
        <begin position="45"/>
        <end position="57"/>
    </location>
</feature>
<dbReference type="RefSeq" id="XP_007783029.1">
    <property type="nucleotide sequence ID" value="XM_007784839.1"/>
</dbReference>
<feature type="region of interest" description="Disordered" evidence="12">
    <location>
        <begin position="1"/>
        <end position="187"/>
    </location>
</feature>
<evidence type="ECO:0000256" key="8">
    <source>
        <dbReference type="ARBA" id="ARBA00023315"/>
    </source>
</evidence>
<comment type="subcellular location">
    <subcellularLocation>
        <location evidence="1">Endomembrane system</location>
        <topology evidence="1">Multi-pass membrane protein</topology>
    </subcellularLocation>
</comment>
<dbReference type="PANTHER" id="PTHR22883">
    <property type="entry name" value="ZINC FINGER DHHC DOMAIN CONTAINING PROTEIN"/>
    <property type="match status" value="1"/>
</dbReference>
<dbReference type="PANTHER" id="PTHR22883:SF43">
    <property type="entry name" value="PALMITOYLTRANSFERASE APP"/>
    <property type="match status" value="1"/>
</dbReference>
<evidence type="ECO:0000256" key="10">
    <source>
        <dbReference type="ARBA" id="ARBA00048048"/>
    </source>
</evidence>
<evidence type="ECO:0000256" key="3">
    <source>
        <dbReference type="ARBA" id="ARBA00022692"/>
    </source>
</evidence>
<feature type="transmembrane region" description="Helical" evidence="11">
    <location>
        <begin position="364"/>
        <end position="388"/>
    </location>
</feature>
<evidence type="ECO:0000256" key="6">
    <source>
        <dbReference type="ARBA" id="ARBA00023139"/>
    </source>
</evidence>
<name>R7Z0M7_CONA1</name>
<feature type="compositionally biased region" description="Polar residues" evidence="12">
    <location>
        <begin position="1"/>
        <end position="14"/>
    </location>
</feature>
<dbReference type="Proteomes" id="UP000016924">
    <property type="component" value="Unassembled WGS sequence"/>
</dbReference>
<evidence type="ECO:0000313" key="14">
    <source>
        <dbReference type="EMBL" id="EON67712.1"/>
    </source>
</evidence>
<feature type="region of interest" description="Disordered" evidence="12">
    <location>
        <begin position="636"/>
        <end position="695"/>
    </location>
</feature>
<feature type="compositionally biased region" description="Polar residues" evidence="12">
    <location>
        <begin position="147"/>
        <end position="187"/>
    </location>
</feature>
<comment type="domain">
    <text evidence="11">The DHHC domain is required for palmitoyltransferase activity.</text>
</comment>
<dbReference type="GeneID" id="19904166"/>
<dbReference type="EMBL" id="JH767589">
    <property type="protein sequence ID" value="EON67712.1"/>
    <property type="molecule type" value="Genomic_DNA"/>
</dbReference>
<dbReference type="STRING" id="1168221.R7Z0M7"/>
<keyword evidence="2 11" id="KW-0808">Transferase</keyword>
<dbReference type="GO" id="GO:0019706">
    <property type="term" value="F:protein-cysteine S-palmitoyltransferase activity"/>
    <property type="evidence" value="ECO:0007669"/>
    <property type="project" value="UniProtKB-EC"/>
</dbReference>
<protein>
    <recommendedName>
        <fullName evidence="11">Palmitoyltransferase</fullName>
        <ecNumber evidence="11">2.3.1.225</ecNumber>
    </recommendedName>
</protein>
<proteinExistence type="inferred from homology"/>
<dbReference type="GO" id="GO:0005794">
    <property type="term" value="C:Golgi apparatus"/>
    <property type="evidence" value="ECO:0007669"/>
    <property type="project" value="TreeGrafter"/>
</dbReference>
<keyword evidence="6" id="KW-0564">Palmitate</keyword>
<keyword evidence="5 11" id="KW-0472">Membrane</keyword>
<evidence type="ECO:0000259" key="13">
    <source>
        <dbReference type="Pfam" id="PF01529"/>
    </source>
</evidence>
<dbReference type="GO" id="GO:0006612">
    <property type="term" value="P:protein targeting to membrane"/>
    <property type="evidence" value="ECO:0007669"/>
    <property type="project" value="TreeGrafter"/>
</dbReference>
<dbReference type="OrthoDB" id="9909019at2759"/>
<dbReference type="InterPro" id="IPR001594">
    <property type="entry name" value="Palmitoyltrfase_DHHC"/>
</dbReference>
<evidence type="ECO:0000256" key="7">
    <source>
        <dbReference type="ARBA" id="ARBA00023288"/>
    </source>
</evidence>
<feature type="region of interest" description="Disordered" evidence="12">
    <location>
        <begin position="298"/>
        <end position="324"/>
    </location>
</feature>
<feature type="compositionally biased region" description="Gly residues" evidence="12">
    <location>
        <begin position="666"/>
        <end position="679"/>
    </location>
</feature>
<reference evidence="15" key="1">
    <citation type="submission" date="2012-06" db="EMBL/GenBank/DDBJ databases">
        <title>The genome sequence of Coniosporium apollinis CBS 100218.</title>
        <authorList>
            <consortium name="The Broad Institute Genome Sequencing Platform"/>
            <person name="Cuomo C."/>
            <person name="Gorbushina A."/>
            <person name="Noack S."/>
            <person name="Walker B."/>
            <person name="Young S.K."/>
            <person name="Zeng Q."/>
            <person name="Gargeya S."/>
            <person name="Fitzgerald M."/>
            <person name="Haas B."/>
            <person name="Abouelleil A."/>
            <person name="Alvarado L."/>
            <person name="Arachchi H.M."/>
            <person name="Berlin A.M."/>
            <person name="Chapman S.B."/>
            <person name="Goldberg J."/>
            <person name="Griggs A."/>
            <person name="Gujja S."/>
            <person name="Hansen M."/>
            <person name="Howarth C."/>
            <person name="Imamovic A."/>
            <person name="Larimer J."/>
            <person name="McCowan C."/>
            <person name="Montmayeur A."/>
            <person name="Murphy C."/>
            <person name="Neiman D."/>
            <person name="Pearson M."/>
            <person name="Priest M."/>
            <person name="Roberts A."/>
            <person name="Saif S."/>
            <person name="Shea T."/>
            <person name="Sisk P."/>
            <person name="Sykes S."/>
            <person name="Wortman J."/>
            <person name="Nusbaum C."/>
            <person name="Birren B."/>
        </authorList>
    </citation>
    <scope>NUCLEOTIDE SEQUENCE [LARGE SCALE GENOMIC DNA]</scope>
    <source>
        <strain evidence="15">CBS 100218</strain>
    </source>
</reference>
<dbReference type="HOGENOM" id="CLU_021757_0_0_1"/>
<evidence type="ECO:0000256" key="12">
    <source>
        <dbReference type="SAM" id="MobiDB-lite"/>
    </source>
</evidence>
<evidence type="ECO:0000256" key="5">
    <source>
        <dbReference type="ARBA" id="ARBA00023136"/>
    </source>
</evidence>
<feature type="transmembrane region" description="Helical" evidence="11">
    <location>
        <begin position="394"/>
        <end position="415"/>
    </location>
</feature>
<dbReference type="EC" id="2.3.1.225" evidence="11"/>
<keyword evidence="15" id="KW-1185">Reference proteome</keyword>
<feature type="compositionally biased region" description="Low complexity" evidence="12">
    <location>
        <begin position="111"/>
        <end position="131"/>
    </location>
</feature>
<organism evidence="14 15">
    <name type="scientific">Coniosporium apollinis (strain CBS 100218)</name>
    <name type="common">Rock-inhabiting black yeast</name>
    <dbReference type="NCBI Taxonomy" id="1168221"/>
    <lineage>
        <taxon>Eukaryota</taxon>
        <taxon>Fungi</taxon>
        <taxon>Dikarya</taxon>
        <taxon>Ascomycota</taxon>
        <taxon>Pezizomycotina</taxon>
        <taxon>Dothideomycetes</taxon>
        <taxon>Dothideomycetes incertae sedis</taxon>
        <taxon>Coniosporium</taxon>
    </lineage>
</organism>
<dbReference type="eggNOG" id="KOG1311">
    <property type="taxonomic scope" value="Eukaryota"/>
</dbReference>
<feature type="transmembrane region" description="Helical" evidence="11">
    <location>
        <begin position="509"/>
        <end position="535"/>
    </location>
</feature>
<dbReference type="AlphaFoldDB" id="R7Z0M7"/>